<feature type="compositionally biased region" description="Pro residues" evidence="1">
    <location>
        <begin position="131"/>
        <end position="143"/>
    </location>
</feature>
<accession>A0A0G4HYN6</accession>
<dbReference type="EMBL" id="CDMZ01004403">
    <property type="protein sequence ID" value="CEM49647.1"/>
    <property type="molecule type" value="Genomic_DNA"/>
</dbReference>
<organism evidence="2">
    <name type="scientific">Chromera velia CCMP2878</name>
    <dbReference type="NCBI Taxonomy" id="1169474"/>
    <lineage>
        <taxon>Eukaryota</taxon>
        <taxon>Sar</taxon>
        <taxon>Alveolata</taxon>
        <taxon>Colpodellida</taxon>
        <taxon>Chromeraceae</taxon>
        <taxon>Chromera</taxon>
    </lineage>
</organism>
<evidence type="ECO:0000313" key="2">
    <source>
        <dbReference type="EMBL" id="CEM49647.1"/>
    </source>
</evidence>
<protein>
    <submittedName>
        <fullName evidence="2">Uncharacterized protein</fullName>
    </submittedName>
</protein>
<dbReference type="AlphaFoldDB" id="A0A0G4HYN6"/>
<sequence>MPKVAARSRGGKGLGGRGRGVRRGRGGRGGRARMSSAKPPEASMMEEEEEDEGDDLEEHEAAEGPQSDAGDNVVDPAGWMDAADEGGEGDGENMDDYSHYYPGSRGPPPGYFRDHPMHAHRGFGPSYYPHGYPPPYNQPPYHPPTSDHV</sequence>
<reference evidence="2" key="1">
    <citation type="submission" date="2014-11" db="EMBL/GenBank/DDBJ databases">
        <authorList>
            <person name="Otto D Thomas"/>
            <person name="Naeem Raeece"/>
        </authorList>
    </citation>
    <scope>NUCLEOTIDE SEQUENCE</scope>
</reference>
<feature type="compositionally biased region" description="Basic residues" evidence="1">
    <location>
        <begin position="19"/>
        <end position="31"/>
    </location>
</feature>
<name>A0A0G4HYN6_9ALVE</name>
<gene>
    <name evidence="2" type="ORF">Cvel_9519</name>
</gene>
<evidence type="ECO:0000256" key="1">
    <source>
        <dbReference type="SAM" id="MobiDB-lite"/>
    </source>
</evidence>
<dbReference type="VEuPathDB" id="CryptoDB:Cvel_9519"/>
<feature type="region of interest" description="Disordered" evidence="1">
    <location>
        <begin position="1"/>
        <end position="149"/>
    </location>
</feature>
<proteinExistence type="predicted"/>
<feature type="compositionally biased region" description="Acidic residues" evidence="1">
    <location>
        <begin position="82"/>
        <end position="95"/>
    </location>
</feature>
<feature type="compositionally biased region" description="Acidic residues" evidence="1">
    <location>
        <begin position="44"/>
        <end position="60"/>
    </location>
</feature>